<keyword evidence="3" id="KW-0804">Transcription</keyword>
<dbReference type="Gene3D" id="1.10.357.10">
    <property type="entry name" value="Tetracycline Repressor, domain 2"/>
    <property type="match status" value="1"/>
</dbReference>
<feature type="domain" description="HTH tetR-type" evidence="5">
    <location>
        <begin position="14"/>
        <end position="74"/>
    </location>
</feature>
<evidence type="ECO:0000256" key="1">
    <source>
        <dbReference type="ARBA" id="ARBA00023015"/>
    </source>
</evidence>
<proteinExistence type="predicted"/>
<dbReference type="EMBL" id="BLPF01000003">
    <property type="protein sequence ID" value="GFJ83663.1"/>
    <property type="molecule type" value="Genomic_DNA"/>
</dbReference>
<dbReference type="AlphaFoldDB" id="A0A6V8KEL2"/>
<feature type="DNA-binding region" description="H-T-H motif" evidence="4">
    <location>
        <begin position="37"/>
        <end position="56"/>
    </location>
</feature>
<dbReference type="GO" id="GO:0003677">
    <property type="term" value="F:DNA binding"/>
    <property type="evidence" value="ECO:0007669"/>
    <property type="project" value="UniProtKB-UniRule"/>
</dbReference>
<dbReference type="Pfam" id="PF16925">
    <property type="entry name" value="TetR_C_13"/>
    <property type="match status" value="1"/>
</dbReference>
<keyword evidence="1" id="KW-0805">Transcription regulation</keyword>
<organism evidence="6 7">
    <name type="scientific">Phytohabitans houttuyneae</name>
    <dbReference type="NCBI Taxonomy" id="1076126"/>
    <lineage>
        <taxon>Bacteria</taxon>
        <taxon>Bacillati</taxon>
        <taxon>Actinomycetota</taxon>
        <taxon>Actinomycetes</taxon>
        <taxon>Micromonosporales</taxon>
        <taxon>Micromonosporaceae</taxon>
    </lineage>
</organism>
<dbReference type="InterPro" id="IPR001647">
    <property type="entry name" value="HTH_TetR"/>
</dbReference>
<dbReference type="PROSITE" id="PS01081">
    <property type="entry name" value="HTH_TETR_1"/>
    <property type="match status" value="1"/>
</dbReference>
<dbReference type="PANTHER" id="PTHR47506:SF1">
    <property type="entry name" value="HTH-TYPE TRANSCRIPTIONAL REGULATOR YJDC"/>
    <property type="match status" value="1"/>
</dbReference>
<keyword evidence="7" id="KW-1185">Reference proteome</keyword>
<dbReference type="InterPro" id="IPR009057">
    <property type="entry name" value="Homeodomain-like_sf"/>
</dbReference>
<dbReference type="PANTHER" id="PTHR47506">
    <property type="entry name" value="TRANSCRIPTIONAL REGULATORY PROTEIN"/>
    <property type="match status" value="1"/>
</dbReference>
<dbReference type="Proteomes" id="UP000482800">
    <property type="component" value="Unassembled WGS sequence"/>
</dbReference>
<dbReference type="InterPro" id="IPR011075">
    <property type="entry name" value="TetR_C"/>
</dbReference>
<comment type="caution">
    <text evidence="6">The sequence shown here is derived from an EMBL/GenBank/DDBJ whole genome shotgun (WGS) entry which is preliminary data.</text>
</comment>
<reference evidence="6 7" key="2">
    <citation type="submission" date="2020-03" db="EMBL/GenBank/DDBJ databases">
        <authorList>
            <person name="Ichikawa N."/>
            <person name="Kimura A."/>
            <person name="Kitahashi Y."/>
            <person name="Uohara A."/>
        </authorList>
    </citation>
    <scope>NUCLEOTIDE SEQUENCE [LARGE SCALE GENOMIC DNA]</scope>
    <source>
        <strain evidence="6 7">NBRC 108639</strain>
    </source>
</reference>
<evidence type="ECO:0000313" key="6">
    <source>
        <dbReference type="EMBL" id="GFJ83663.1"/>
    </source>
</evidence>
<keyword evidence="2 4" id="KW-0238">DNA-binding</keyword>
<reference evidence="6 7" key="1">
    <citation type="submission" date="2020-03" db="EMBL/GenBank/DDBJ databases">
        <title>Whole genome shotgun sequence of Phytohabitans houttuyneae NBRC 108639.</title>
        <authorList>
            <person name="Komaki H."/>
            <person name="Tamura T."/>
        </authorList>
    </citation>
    <scope>NUCLEOTIDE SEQUENCE [LARGE SCALE GENOMIC DNA]</scope>
    <source>
        <strain evidence="6 7">NBRC 108639</strain>
    </source>
</reference>
<dbReference type="Pfam" id="PF00440">
    <property type="entry name" value="TetR_N"/>
    <property type="match status" value="1"/>
</dbReference>
<evidence type="ECO:0000256" key="4">
    <source>
        <dbReference type="PROSITE-ProRule" id="PRU00335"/>
    </source>
</evidence>
<evidence type="ECO:0000256" key="3">
    <source>
        <dbReference type="ARBA" id="ARBA00023163"/>
    </source>
</evidence>
<dbReference type="InterPro" id="IPR023772">
    <property type="entry name" value="DNA-bd_HTH_TetR-type_CS"/>
</dbReference>
<dbReference type="RefSeq" id="WP_218579455.1">
    <property type="nucleotide sequence ID" value="NZ_BLPF01000003.1"/>
</dbReference>
<accession>A0A6V8KEL2</accession>
<evidence type="ECO:0000259" key="5">
    <source>
        <dbReference type="PROSITE" id="PS50977"/>
    </source>
</evidence>
<dbReference type="PROSITE" id="PS50977">
    <property type="entry name" value="HTH_TETR_2"/>
    <property type="match status" value="1"/>
</dbReference>
<gene>
    <name evidence="6" type="ORF">Phou_078430</name>
</gene>
<evidence type="ECO:0000256" key="2">
    <source>
        <dbReference type="ARBA" id="ARBA00023125"/>
    </source>
</evidence>
<dbReference type="InterPro" id="IPR036271">
    <property type="entry name" value="Tet_transcr_reg_TetR-rel_C_sf"/>
</dbReference>
<dbReference type="Gene3D" id="1.10.10.60">
    <property type="entry name" value="Homeodomain-like"/>
    <property type="match status" value="1"/>
</dbReference>
<dbReference type="SUPFAM" id="SSF46689">
    <property type="entry name" value="Homeodomain-like"/>
    <property type="match status" value="1"/>
</dbReference>
<evidence type="ECO:0000313" key="7">
    <source>
        <dbReference type="Proteomes" id="UP000482800"/>
    </source>
</evidence>
<sequence length="202" mass="21937">MTTTTGAARGRPRAFDRDEALRQAMTAFWKHGFEATSVAELTTVMGIGAPSLYAAFGDKKQLFGEVVEVYGRTHGAFAMRALAEEKTARDGVARMLREAAGEFTHRDHPRGCLVVSAATNCTPASADVEEQLRRQRNANIAEIQRRIEADVAARVLPAGTDAAMLARFTAATFQGMSQQARDGATRQQLQSVAEAAMRAWPH</sequence>
<name>A0A6V8KEL2_9ACTN</name>
<dbReference type="SUPFAM" id="SSF48498">
    <property type="entry name" value="Tetracyclin repressor-like, C-terminal domain"/>
    <property type="match status" value="1"/>
</dbReference>
<protein>
    <submittedName>
        <fullName evidence="6">TetR family transcriptional regulator</fullName>
    </submittedName>
</protein>